<protein>
    <submittedName>
        <fullName evidence="10">MFS transporter</fullName>
    </submittedName>
</protein>
<organism evidence="10 11">
    <name type="scientific">Salinicola rhizosphaerae</name>
    <dbReference type="NCBI Taxonomy" id="1443141"/>
    <lineage>
        <taxon>Bacteria</taxon>
        <taxon>Pseudomonadati</taxon>
        <taxon>Pseudomonadota</taxon>
        <taxon>Gammaproteobacteria</taxon>
        <taxon>Oceanospirillales</taxon>
        <taxon>Halomonadaceae</taxon>
        <taxon>Salinicola</taxon>
    </lineage>
</organism>
<accession>A0ABQ3E2W9</accession>
<keyword evidence="3 8" id="KW-0812">Transmembrane</keyword>
<gene>
    <name evidence="10" type="primary">crnA</name>
    <name evidence="10" type="ORF">GCM10009038_20780</name>
</gene>
<comment type="caution">
    <text evidence="10">The sequence shown here is derived from an EMBL/GenBank/DDBJ whole genome shotgun (WGS) entry which is preliminary data.</text>
</comment>
<feature type="transmembrane region" description="Helical" evidence="8">
    <location>
        <begin position="274"/>
        <end position="293"/>
    </location>
</feature>
<feature type="transmembrane region" description="Helical" evidence="8">
    <location>
        <begin position="369"/>
        <end position="391"/>
    </location>
</feature>
<dbReference type="InterPro" id="IPR020846">
    <property type="entry name" value="MFS_dom"/>
</dbReference>
<dbReference type="EMBL" id="BMZI01000004">
    <property type="protein sequence ID" value="GHB21738.1"/>
    <property type="molecule type" value="Genomic_DNA"/>
</dbReference>
<reference evidence="11" key="1">
    <citation type="journal article" date="2019" name="Int. J. Syst. Evol. Microbiol.">
        <title>The Global Catalogue of Microorganisms (GCM) 10K type strain sequencing project: providing services to taxonomists for standard genome sequencing and annotation.</title>
        <authorList>
            <consortium name="The Broad Institute Genomics Platform"/>
            <consortium name="The Broad Institute Genome Sequencing Center for Infectious Disease"/>
            <person name="Wu L."/>
            <person name="Ma J."/>
        </authorList>
    </citation>
    <scope>NUCLEOTIDE SEQUENCE [LARGE SCALE GENOMIC DNA]</scope>
    <source>
        <strain evidence="11">KCTC 32998</strain>
    </source>
</reference>
<feature type="transmembrane region" description="Helical" evidence="8">
    <location>
        <begin position="243"/>
        <end position="268"/>
    </location>
</feature>
<dbReference type="InterPro" id="IPR036259">
    <property type="entry name" value="MFS_trans_sf"/>
</dbReference>
<proteinExistence type="inferred from homology"/>
<evidence type="ECO:0000256" key="3">
    <source>
        <dbReference type="ARBA" id="ARBA00022692"/>
    </source>
</evidence>
<dbReference type="SUPFAM" id="SSF103473">
    <property type="entry name" value="MFS general substrate transporter"/>
    <property type="match status" value="1"/>
</dbReference>
<feature type="domain" description="Major facilitator superfamily (MFS) profile" evidence="9">
    <location>
        <begin position="22"/>
        <end position="425"/>
    </location>
</feature>
<dbReference type="CDD" id="cd17341">
    <property type="entry name" value="MFS_NRT2_like"/>
    <property type="match status" value="1"/>
</dbReference>
<feature type="transmembrane region" description="Helical" evidence="8">
    <location>
        <begin position="88"/>
        <end position="106"/>
    </location>
</feature>
<feature type="transmembrane region" description="Helical" evidence="8">
    <location>
        <begin position="58"/>
        <end position="76"/>
    </location>
</feature>
<evidence type="ECO:0000256" key="7">
    <source>
        <dbReference type="SAM" id="MobiDB-lite"/>
    </source>
</evidence>
<name>A0ABQ3E2W9_9GAMM</name>
<dbReference type="PANTHER" id="PTHR23515">
    <property type="entry name" value="HIGH-AFFINITY NITRATE TRANSPORTER 2.3"/>
    <property type="match status" value="1"/>
</dbReference>
<dbReference type="Proteomes" id="UP000646745">
    <property type="component" value="Unassembled WGS sequence"/>
</dbReference>
<evidence type="ECO:0000256" key="5">
    <source>
        <dbReference type="ARBA" id="ARBA00023063"/>
    </source>
</evidence>
<evidence type="ECO:0000256" key="8">
    <source>
        <dbReference type="SAM" id="Phobius"/>
    </source>
</evidence>
<feature type="transmembrane region" description="Helical" evidence="8">
    <location>
        <begin position="338"/>
        <end position="362"/>
    </location>
</feature>
<feature type="transmembrane region" description="Helical" evidence="8">
    <location>
        <begin position="21"/>
        <end position="46"/>
    </location>
</feature>
<dbReference type="Gene3D" id="1.20.1250.20">
    <property type="entry name" value="MFS general substrate transporter like domains"/>
    <property type="match status" value="2"/>
</dbReference>
<feature type="transmembrane region" description="Helical" evidence="8">
    <location>
        <begin position="152"/>
        <end position="174"/>
    </location>
</feature>
<comment type="similarity">
    <text evidence="2">Belongs to the major facilitator superfamily. Nitrate/nitrite porter (TC 2.A.1.8) family.</text>
</comment>
<keyword evidence="4 8" id="KW-1133">Transmembrane helix</keyword>
<keyword evidence="11" id="KW-1185">Reference proteome</keyword>
<evidence type="ECO:0000256" key="2">
    <source>
        <dbReference type="ARBA" id="ARBA00008432"/>
    </source>
</evidence>
<sequence>MDIRHKANRIRLFSFSTPQMRAFHLSWFAFHICFFGWFGIAPLMAVVRDDLGLTKTQIGNTIIASVAITIVVRLVIGLLCDRVGPRKAYAWLLCLGSLPVMAIGLADSFETFLLARLAIGAIGASFVITQYHSTMMFAPNVVGTANATTAGWGNLGGGTTQIVMPLIFAGVMMLGVNEAVGWRLAMVVPGIVLFLTGLAYYRFTQDAPDGNFSELRARGELPPATREHGAGRSFMTAARDLRVWALFVVYAACFGVELTINNIAAIYYFDTFSLDLATAGLIAGLFGLMNLFARTLGGVFSDLFARNAGLKGRVRWLFIALFCEGIALIGFAQMQTLAIAIGIMLVFSLFVQMAEGATFGVVPFINQKALGAVAGIVGAGGNAGAVAAGFLFRSESLSYQQGLFTLGIAVVLASLCALAVRFTPEMEAAQREAYARAAGEREGQRSHGESSETGVATG</sequence>
<evidence type="ECO:0000313" key="11">
    <source>
        <dbReference type="Proteomes" id="UP000646745"/>
    </source>
</evidence>
<feature type="transmembrane region" description="Helical" evidence="8">
    <location>
        <begin position="112"/>
        <end position="131"/>
    </location>
</feature>
<keyword evidence="6 8" id="KW-0472">Membrane</keyword>
<dbReference type="InterPro" id="IPR011701">
    <property type="entry name" value="MFS"/>
</dbReference>
<dbReference type="Pfam" id="PF07690">
    <property type="entry name" value="MFS_1"/>
    <property type="match status" value="1"/>
</dbReference>
<feature type="transmembrane region" description="Helical" evidence="8">
    <location>
        <begin position="180"/>
        <end position="201"/>
    </location>
</feature>
<evidence type="ECO:0000256" key="6">
    <source>
        <dbReference type="ARBA" id="ARBA00023136"/>
    </source>
</evidence>
<feature type="compositionally biased region" description="Basic and acidic residues" evidence="7">
    <location>
        <begin position="433"/>
        <end position="450"/>
    </location>
</feature>
<feature type="region of interest" description="Disordered" evidence="7">
    <location>
        <begin position="433"/>
        <end position="458"/>
    </location>
</feature>
<feature type="transmembrane region" description="Helical" evidence="8">
    <location>
        <begin position="314"/>
        <end position="332"/>
    </location>
</feature>
<keyword evidence="5" id="KW-0534">Nitrate assimilation</keyword>
<evidence type="ECO:0000256" key="4">
    <source>
        <dbReference type="ARBA" id="ARBA00022989"/>
    </source>
</evidence>
<evidence type="ECO:0000313" key="10">
    <source>
        <dbReference type="EMBL" id="GHB21738.1"/>
    </source>
</evidence>
<evidence type="ECO:0000256" key="1">
    <source>
        <dbReference type="ARBA" id="ARBA00004141"/>
    </source>
</evidence>
<dbReference type="InterPro" id="IPR044772">
    <property type="entry name" value="NO3_transporter"/>
</dbReference>
<dbReference type="PROSITE" id="PS50850">
    <property type="entry name" value="MFS"/>
    <property type="match status" value="1"/>
</dbReference>
<comment type="subcellular location">
    <subcellularLocation>
        <location evidence="1">Membrane</location>
        <topology evidence="1">Multi-pass membrane protein</topology>
    </subcellularLocation>
</comment>
<dbReference type="RefSeq" id="WP_189444609.1">
    <property type="nucleotide sequence ID" value="NZ_BMZI01000004.1"/>
</dbReference>
<feature type="transmembrane region" description="Helical" evidence="8">
    <location>
        <begin position="403"/>
        <end position="422"/>
    </location>
</feature>
<evidence type="ECO:0000259" key="9">
    <source>
        <dbReference type="PROSITE" id="PS50850"/>
    </source>
</evidence>